<feature type="chain" id="PRO_5035718882" description="Intimal thickness related receptor IRP domain-containing protein" evidence="2">
    <location>
        <begin position="19"/>
        <end position="508"/>
    </location>
</feature>
<dbReference type="Proteomes" id="UP000699462">
    <property type="component" value="Unassembled WGS sequence"/>
</dbReference>
<organism evidence="3 4">
    <name type="scientific">Paragonimus westermani</name>
    <dbReference type="NCBI Taxonomy" id="34504"/>
    <lineage>
        <taxon>Eukaryota</taxon>
        <taxon>Metazoa</taxon>
        <taxon>Spiralia</taxon>
        <taxon>Lophotrochozoa</taxon>
        <taxon>Platyhelminthes</taxon>
        <taxon>Trematoda</taxon>
        <taxon>Digenea</taxon>
        <taxon>Plagiorchiida</taxon>
        <taxon>Troglotremata</taxon>
        <taxon>Troglotrematidae</taxon>
        <taxon>Paragonimus</taxon>
    </lineage>
</organism>
<feature type="transmembrane region" description="Helical" evidence="1">
    <location>
        <begin position="192"/>
        <end position="211"/>
    </location>
</feature>
<gene>
    <name evidence="3" type="ORF">P879_03156</name>
</gene>
<accession>A0A8T0DVD4</accession>
<evidence type="ECO:0000313" key="4">
    <source>
        <dbReference type="Proteomes" id="UP000699462"/>
    </source>
</evidence>
<feature type="transmembrane region" description="Helical" evidence="1">
    <location>
        <begin position="330"/>
        <end position="349"/>
    </location>
</feature>
<keyword evidence="1" id="KW-0812">Transmembrane</keyword>
<feature type="transmembrane region" description="Helical" evidence="1">
    <location>
        <begin position="231"/>
        <end position="250"/>
    </location>
</feature>
<feature type="transmembrane region" description="Helical" evidence="1">
    <location>
        <begin position="259"/>
        <end position="280"/>
    </location>
</feature>
<sequence>MRFLYPLLTFLFMQCANRFYIEIDTITRPFTLACTERFNVLRRESLFETYVATGFLWIQPEKPAPFAARITYHLPSFHQPGQYMCARYDASFEGLHRSRLRGCHLKRFSKSEVTCICDKPGYFALLQDRPTLGRFGVQMVNKLNKPTTGLLHGFVSMCLGYCILLHFCIRWVKGGLQIYSGKKLNPNREKTFLDWTIQMHLILLVRLLLQLASIKMNVMRDCELPGAMQHVTTLLVGVLSLVHSVILLVVSRTLTPQQLLFKTCLLIYVLSGVACTTLYLSDVSDYDYINCLPDRMHYTLTWPSVALFALSALFLSLYWIFRPYQNMDEWFGALGNVALNLFIWSSLTVDSGISQYATTAVIRLTNMNLIHAFLSSMYHGIFKWSTLRFYWRLVRIVHHATVTSTMKESHNETVDDRPAVEEQLELTVLPNANELGVGLFKTESKLTRKKHRIGHRPAVNLHAATSRLDDFPGHIRNKAYRRPTMRHTIRLDGEAIQARTTQARFDGS</sequence>
<feature type="signal peptide" evidence="2">
    <location>
        <begin position="1"/>
        <end position="18"/>
    </location>
</feature>
<keyword evidence="1" id="KW-0472">Membrane</keyword>
<keyword evidence="2" id="KW-0732">Signal</keyword>
<dbReference type="EMBL" id="JTDF01000981">
    <property type="protein sequence ID" value="KAF8570677.1"/>
    <property type="molecule type" value="Genomic_DNA"/>
</dbReference>
<evidence type="ECO:0000256" key="2">
    <source>
        <dbReference type="SAM" id="SignalP"/>
    </source>
</evidence>
<feature type="transmembrane region" description="Helical" evidence="1">
    <location>
        <begin position="300"/>
        <end position="321"/>
    </location>
</feature>
<comment type="caution">
    <text evidence="3">The sequence shown here is derived from an EMBL/GenBank/DDBJ whole genome shotgun (WGS) entry which is preliminary data.</text>
</comment>
<feature type="transmembrane region" description="Helical" evidence="1">
    <location>
        <begin position="369"/>
        <end position="391"/>
    </location>
</feature>
<feature type="transmembrane region" description="Helical" evidence="1">
    <location>
        <begin position="150"/>
        <end position="172"/>
    </location>
</feature>
<protein>
    <recommendedName>
        <fullName evidence="5">Intimal thickness related receptor IRP domain-containing protein</fullName>
    </recommendedName>
</protein>
<evidence type="ECO:0000256" key="1">
    <source>
        <dbReference type="SAM" id="Phobius"/>
    </source>
</evidence>
<evidence type="ECO:0000313" key="3">
    <source>
        <dbReference type="EMBL" id="KAF8570677.1"/>
    </source>
</evidence>
<dbReference type="AlphaFoldDB" id="A0A8T0DVD4"/>
<keyword evidence="1" id="KW-1133">Transmembrane helix</keyword>
<proteinExistence type="predicted"/>
<reference evidence="3 4" key="1">
    <citation type="submission" date="2019-07" db="EMBL/GenBank/DDBJ databases">
        <title>Annotation for the trematode Paragonimus westermani.</title>
        <authorList>
            <person name="Choi Y.-J."/>
        </authorList>
    </citation>
    <scope>NUCLEOTIDE SEQUENCE [LARGE SCALE GENOMIC DNA]</scope>
    <source>
        <strain evidence="3">180907_Pwestermani</strain>
    </source>
</reference>
<name>A0A8T0DVD4_9TREM</name>
<dbReference type="OrthoDB" id="6266038at2759"/>
<keyword evidence="4" id="KW-1185">Reference proteome</keyword>
<evidence type="ECO:0008006" key="5">
    <source>
        <dbReference type="Google" id="ProtNLM"/>
    </source>
</evidence>